<sequence>MDINDLTYKIRGSIFQVHNTLGPGLFESVYEAALAYELVQQGLQIRTQVGIPVSYKEVHLEMGFRLDILVEGLVIVEIKSVEKLMDVHKKQLLTYLKLTNTKIGLLVNFNAANLFDRENLIRIIN</sequence>
<keyword evidence="2" id="KW-1185">Reference proteome</keyword>
<dbReference type="Gene3D" id="3.90.320.10">
    <property type="match status" value="1"/>
</dbReference>
<accession>A0A4Q1CNC7</accession>
<dbReference type="OrthoDB" id="1119698at2"/>
<dbReference type="AlphaFoldDB" id="A0A4Q1CNC7"/>
<organism evidence="1 2">
    <name type="scientific">Lacibacter luteus</name>
    <dbReference type="NCBI Taxonomy" id="2508719"/>
    <lineage>
        <taxon>Bacteria</taxon>
        <taxon>Pseudomonadati</taxon>
        <taxon>Bacteroidota</taxon>
        <taxon>Chitinophagia</taxon>
        <taxon>Chitinophagales</taxon>
        <taxon>Chitinophagaceae</taxon>
        <taxon>Lacibacter</taxon>
    </lineage>
</organism>
<dbReference type="Proteomes" id="UP000290204">
    <property type="component" value="Unassembled WGS sequence"/>
</dbReference>
<dbReference type="RefSeq" id="WP_129129964.1">
    <property type="nucleotide sequence ID" value="NZ_SDHW01000001.1"/>
</dbReference>
<proteinExistence type="predicted"/>
<dbReference type="InterPro" id="IPR026350">
    <property type="entry name" value="GxxExxY"/>
</dbReference>
<gene>
    <name evidence="1" type="ORF">ESA94_06230</name>
</gene>
<reference evidence="1 2" key="1">
    <citation type="submission" date="2019-01" db="EMBL/GenBank/DDBJ databases">
        <title>Lacibacter sp. strain TTM-7.</title>
        <authorList>
            <person name="Chen W.-M."/>
        </authorList>
    </citation>
    <scope>NUCLEOTIDE SEQUENCE [LARGE SCALE GENOMIC DNA]</scope>
    <source>
        <strain evidence="1 2">TTM-7</strain>
    </source>
</reference>
<dbReference type="InterPro" id="IPR011604">
    <property type="entry name" value="PDDEXK-like_dom_sf"/>
</dbReference>
<name>A0A4Q1CNC7_9BACT</name>
<evidence type="ECO:0000313" key="2">
    <source>
        <dbReference type="Proteomes" id="UP000290204"/>
    </source>
</evidence>
<protein>
    <submittedName>
        <fullName evidence="1">GxxExxY protein</fullName>
    </submittedName>
</protein>
<evidence type="ECO:0000313" key="1">
    <source>
        <dbReference type="EMBL" id="RXK62593.1"/>
    </source>
</evidence>
<dbReference type="EMBL" id="SDHW01000001">
    <property type="protein sequence ID" value="RXK62593.1"/>
    <property type="molecule type" value="Genomic_DNA"/>
</dbReference>
<dbReference type="Pfam" id="PF13366">
    <property type="entry name" value="PDDEXK_3"/>
    <property type="match status" value="1"/>
</dbReference>
<comment type="caution">
    <text evidence="1">The sequence shown here is derived from an EMBL/GenBank/DDBJ whole genome shotgun (WGS) entry which is preliminary data.</text>
</comment>
<dbReference type="NCBIfam" id="TIGR04256">
    <property type="entry name" value="GxxExxY"/>
    <property type="match status" value="1"/>
</dbReference>